<evidence type="ECO:0000256" key="6">
    <source>
        <dbReference type="ARBA" id="ARBA00022989"/>
    </source>
</evidence>
<dbReference type="InterPro" id="IPR020846">
    <property type="entry name" value="MFS_dom"/>
</dbReference>
<feature type="transmembrane region" description="Helical" evidence="8">
    <location>
        <begin position="245"/>
        <end position="265"/>
    </location>
</feature>
<dbReference type="PANTHER" id="PTHR23502">
    <property type="entry name" value="MAJOR FACILITATOR SUPERFAMILY"/>
    <property type="match status" value="1"/>
</dbReference>
<evidence type="ECO:0000313" key="11">
    <source>
        <dbReference type="Proteomes" id="UP001312908"/>
    </source>
</evidence>
<dbReference type="InterPro" id="IPR005829">
    <property type="entry name" value="Sugar_transporter_CS"/>
</dbReference>
<gene>
    <name evidence="10" type="ORF">DOFOFD_03505</name>
</gene>
<dbReference type="SUPFAM" id="SSF103473">
    <property type="entry name" value="MFS general substrate transporter"/>
    <property type="match status" value="1"/>
</dbReference>
<dbReference type="InterPro" id="IPR004812">
    <property type="entry name" value="Efflux_drug-R_Bcr/CmlA"/>
</dbReference>
<keyword evidence="11" id="KW-1185">Reference proteome</keyword>
<keyword evidence="7 8" id="KW-0472">Membrane</keyword>
<evidence type="ECO:0000259" key="9">
    <source>
        <dbReference type="PROSITE" id="PS50850"/>
    </source>
</evidence>
<evidence type="ECO:0000313" key="10">
    <source>
        <dbReference type="EMBL" id="MEE8658079.1"/>
    </source>
</evidence>
<feature type="transmembrane region" description="Helical" evidence="8">
    <location>
        <begin position="36"/>
        <end position="58"/>
    </location>
</feature>
<reference evidence="10 11" key="1">
    <citation type="submission" date="2023-10" db="EMBL/GenBank/DDBJ databases">
        <title>Sorlinia euscelidii gen. nov., sp. nov., an acetic acid bacteria isolated from the gut of Euscelidius variegatus emitter.</title>
        <authorList>
            <person name="Michoud G."/>
            <person name="Marasco R."/>
            <person name="Seferji K."/>
            <person name="Gonella E."/>
            <person name="Garuglieri E."/>
            <person name="Alma A."/>
            <person name="Mapelli F."/>
            <person name="Borin S."/>
            <person name="Daffonchio D."/>
            <person name="Crotti E."/>
        </authorList>
    </citation>
    <scope>NUCLEOTIDE SEQUENCE [LARGE SCALE GENOMIC DNA]</scope>
    <source>
        <strain evidence="10 11">EV16P</strain>
    </source>
</reference>
<organism evidence="10 11">
    <name type="scientific">Sorlinia euscelidii</name>
    <dbReference type="NCBI Taxonomy" id="3081148"/>
    <lineage>
        <taxon>Bacteria</taxon>
        <taxon>Pseudomonadati</taxon>
        <taxon>Pseudomonadota</taxon>
        <taxon>Alphaproteobacteria</taxon>
        <taxon>Acetobacterales</taxon>
        <taxon>Acetobacteraceae</taxon>
        <taxon>Sorlinia</taxon>
    </lineage>
</organism>
<protein>
    <recommendedName>
        <fullName evidence="8">Bcr/CflA family efflux transporter</fullName>
    </recommendedName>
</protein>
<dbReference type="NCBIfam" id="TIGR00710">
    <property type="entry name" value="efflux_Bcr_CflA"/>
    <property type="match status" value="1"/>
</dbReference>
<feature type="transmembrane region" description="Helical" evidence="8">
    <location>
        <begin position="102"/>
        <end position="121"/>
    </location>
</feature>
<comment type="caution">
    <text evidence="8">Lacks conserved residue(s) required for the propagation of feature annotation.</text>
</comment>
<evidence type="ECO:0000256" key="7">
    <source>
        <dbReference type="ARBA" id="ARBA00023136"/>
    </source>
</evidence>
<comment type="similarity">
    <text evidence="2 8">Belongs to the major facilitator superfamily. Bcr/CmlA family.</text>
</comment>
<keyword evidence="4" id="KW-1003">Cell membrane</keyword>
<dbReference type="Proteomes" id="UP001312908">
    <property type="component" value="Unassembled WGS sequence"/>
</dbReference>
<dbReference type="Pfam" id="PF07690">
    <property type="entry name" value="MFS_1"/>
    <property type="match status" value="1"/>
</dbReference>
<dbReference type="PANTHER" id="PTHR23502:SF132">
    <property type="entry name" value="POLYAMINE TRANSPORTER 2-RELATED"/>
    <property type="match status" value="1"/>
</dbReference>
<feature type="transmembrane region" description="Helical" evidence="8">
    <location>
        <begin position="127"/>
        <end position="148"/>
    </location>
</feature>
<dbReference type="EMBL" id="JAWJZY010000001">
    <property type="protein sequence ID" value="MEE8658079.1"/>
    <property type="molecule type" value="Genomic_DNA"/>
</dbReference>
<sequence length="277" mass="30405">MLITGARNAAGARLSSIRRGQQLEDIAHRHRIYERVAFLLGMICAVGPISTDIYLPAFPAIEHSLHAPSGSAGLTLSTWMVGLAMGQIIMGPLSDRFGRRAVMFWGMVAYTLSSVACAWAPTMTFLAVARFFAALAASSCIVVPSAAVRDFATGDAASRLMSRLILIQGTVPVLAPMLGGFALEWVSWRAVFWLSAGYGVFSSVILIFLFPETLPLERRKNVHILALWQRFHAIIREPLFSRSSLIYGLSGFMFFAYLTAAPGIFQHLYRFSPRITA</sequence>
<comment type="caution">
    <text evidence="10">The sequence shown here is derived from an EMBL/GenBank/DDBJ whole genome shotgun (WGS) entry which is preliminary data.</text>
</comment>
<dbReference type="PROSITE" id="PS50850">
    <property type="entry name" value="MFS"/>
    <property type="match status" value="1"/>
</dbReference>
<accession>A0ABU7U2L3</accession>
<feature type="transmembrane region" description="Helical" evidence="8">
    <location>
        <begin position="190"/>
        <end position="210"/>
    </location>
</feature>
<dbReference type="Gene3D" id="1.20.1720.10">
    <property type="entry name" value="Multidrug resistance protein D"/>
    <property type="match status" value="1"/>
</dbReference>
<evidence type="ECO:0000256" key="5">
    <source>
        <dbReference type="ARBA" id="ARBA00022692"/>
    </source>
</evidence>
<feature type="domain" description="Major facilitator superfamily (MFS) profile" evidence="9">
    <location>
        <begin position="36"/>
        <end position="277"/>
    </location>
</feature>
<comment type="subcellular location">
    <subcellularLocation>
        <location evidence="8">Cell inner membrane</location>
        <topology evidence="8">Multi-pass membrane protein</topology>
    </subcellularLocation>
    <subcellularLocation>
        <location evidence="1">Cell membrane</location>
        <topology evidence="1">Multi-pass membrane protein</topology>
    </subcellularLocation>
</comment>
<feature type="transmembrane region" description="Helical" evidence="8">
    <location>
        <begin position="160"/>
        <end position="178"/>
    </location>
</feature>
<keyword evidence="5 8" id="KW-0812">Transmembrane</keyword>
<evidence type="ECO:0000256" key="1">
    <source>
        <dbReference type="ARBA" id="ARBA00004651"/>
    </source>
</evidence>
<name>A0ABU7U2L3_9PROT</name>
<keyword evidence="6 8" id="KW-1133">Transmembrane helix</keyword>
<keyword evidence="3 8" id="KW-0813">Transport</keyword>
<evidence type="ECO:0000256" key="2">
    <source>
        <dbReference type="ARBA" id="ARBA00006236"/>
    </source>
</evidence>
<dbReference type="InterPro" id="IPR036259">
    <property type="entry name" value="MFS_trans_sf"/>
</dbReference>
<feature type="transmembrane region" description="Helical" evidence="8">
    <location>
        <begin position="70"/>
        <end position="90"/>
    </location>
</feature>
<proteinExistence type="inferred from homology"/>
<evidence type="ECO:0000256" key="4">
    <source>
        <dbReference type="ARBA" id="ARBA00022475"/>
    </source>
</evidence>
<evidence type="ECO:0000256" key="8">
    <source>
        <dbReference type="RuleBase" id="RU365088"/>
    </source>
</evidence>
<dbReference type="InterPro" id="IPR011701">
    <property type="entry name" value="MFS"/>
</dbReference>
<evidence type="ECO:0000256" key="3">
    <source>
        <dbReference type="ARBA" id="ARBA00022448"/>
    </source>
</evidence>
<dbReference type="RefSeq" id="WP_394819019.1">
    <property type="nucleotide sequence ID" value="NZ_JAWJZY010000001.1"/>
</dbReference>
<dbReference type="PROSITE" id="PS00216">
    <property type="entry name" value="SUGAR_TRANSPORT_1"/>
    <property type="match status" value="1"/>
</dbReference>
<keyword evidence="8" id="KW-0997">Cell inner membrane</keyword>